<dbReference type="GO" id="GO:0005739">
    <property type="term" value="C:mitochondrion"/>
    <property type="evidence" value="ECO:0007669"/>
    <property type="project" value="TreeGrafter"/>
</dbReference>
<dbReference type="Pfam" id="PF07047">
    <property type="entry name" value="OPA3"/>
    <property type="match status" value="1"/>
</dbReference>
<keyword evidence="2" id="KW-0175">Coiled coil</keyword>
<dbReference type="eggNOG" id="KOG3335">
    <property type="taxonomic scope" value="Eukaryota"/>
</dbReference>
<dbReference type="GeneID" id="28939594"/>
<dbReference type="RefSeq" id="XP_018230507.1">
    <property type="nucleotide sequence ID" value="XM_018373339.1"/>
</dbReference>
<gene>
    <name evidence="3" type="ORF">T551_01076</name>
</gene>
<dbReference type="VEuPathDB" id="FungiDB:T551_01076"/>
<name>A0A0W4ZTV3_PNEJ7</name>
<dbReference type="OrthoDB" id="2129069at2759"/>
<organism evidence="3 4">
    <name type="scientific">Pneumocystis jirovecii (strain RU7)</name>
    <name type="common">Human pneumocystis pneumonia agent</name>
    <dbReference type="NCBI Taxonomy" id="1408657"/>
    <lineage>
        <taxon>Eukaryota</taxon>
        <taxon>Fungi</taxon>
        <taxon>Dikarya</taxon>
        <taxon>Ascomycota</taxon>
        <taxon>Taphrinomycotina</taxon>
        <taxon>Pneumocystomycetes</taxon>
        <taxon>Pneumocystaceae</taxon>
        <taxon>Pneumocystis</taxon>
    </lineage>
</organism>
<evidence type="ECO:0008006" key="5">
    <source>
        <dbReference type="Google" id="ProtNLM"/>
    </source>
</evidence>
<sequence length="157" mass="18278">MSLALKIGFLVIKTLSKPIATNLRRQAKQHPYFRKICVDLAQVMHKTEVHMKANLLGKQKRTKKAPPLNEENAIDHGAEFLSESFLLYVNFQTGSLIFYEGWRTRKKEQTRRDKVADDIEELRKQIASLRIYVEQSVLKKKEFSQNAAIIHKSLERL</sequence>
<proteinExistence type="inferred from homology"/>
<reference evidence="4" key="1">
    <citation type="journal article" date="2016" name="Nat. Commun.">
        <title>Genome analysis of three Pneumocystis species reveals adaptation mechanisms to life exclusively in mammalian hosts.</title>
        <authorList>
            <person name="Ma L."/>
            <person name="Chen Z."/>
            <person name="Huang D.W."/>
            <person name="Kutty G."/>
            <person name="Ishihara M."/>
            <person name="Wang H."/>
            <person name="Abouelleil A."/>
            <person name="Bishop L."/>
            <person name="Davey E."/>
            <person name="Deng R."/>
            <person name="Deng X."/>
            <person name="Fan L."/>
            <person name="Fantoni G."/>
            <person name="Fitzgerald M."/>
            <person name="Gogineni E."/>
            <person name="Goldberg J.M."/>
            <person name="Handley G."/>
            <person name="Hu X."/>
            <person name="Huber C."/>
            <person name="Jiao X."/>
            <person name="Jones K."/>
            <person name="Levin J.Z."/>
            <person name="Liu Y."/>
            <person name="Macdonald P."/>
            <person name="Melnikov A."/>
            <person name="Raley C."/>
            <person name="Sassi M."/>
            <person name="Sherman B.T."/>
            <person name="Song X."/>
            <person name="Sykes S."/>
            <person name="Tran B."/>
            <person name="Walsh L."/>
            <person name="Xia Y."/>
            <person name="Yang J."/>
            <person name="Young S."/>
            <person name="Zeng Q."/>
            <person name="Zheng X."/>
            <person name="Stephens R."/>
            <person name="Nusbaum C."/>
            <person name="Birren B.W."/>
            <person name="Azadi P."/>
            <person name="Lempicki R.A."/>
            <person name="Cuomo C.A."/>
            <person name="Kovacs J.A."/>
        </authorList>
    </citation>
    <scope>NUCLEOTIDE SEQUENCE [LARGE SCALE GENOMIC DNA]</scope>
    <source>
        <strain evidence="4">RU7</strain>
    </source>
</reference>
<dbReference type="AlphaFoldDB" id="A0A0W4ZTV3"/>
<dbReference type="STRING" id="1408657.A0A0W4ZTV3"/>
<dbReference type="PANTHER" id="PTHR12499:SF0">
    <property type="entry name" value="OPTIC ATROPHY 3 PROTEIN"/>
    <property type="match status" value="1"/>
</dbReference>
<protein>
    <recommendedName>
        <fullName evidence="5">Optic atrophy 3 protein</fullName>
    </recommendedName>
</protein>
<dbReference type="EMBL" id="LFWA01000004">
    <property type="protein sequence ID" value="KTW31815.1"/>
    <property type="molecule type" value="Genomic_DNA"/>
</dbReference>
<comment type="similarity">
    <text evidence="1">Belongs to the OPA3 family.</text>
</comment>
<dbReference type="InterPro" id="IPR010754">
    <property type="entry name" value="OPA3-like"/>
</dbReference>
<evidence type="ECO:0000313" key="4">
    <source>
        <dbReference type="Proteomes" id="UP000053447"/>
    </source>
</evidence>
<dbReference type="Proteomes" id="UP000053447">
    <property type="component" value="Unassembled WGS sequence"/>
</dbReference>
<evidence type="ECO:0000256" key="2">
    <source>
        <dbReference type="ARBA" id="ARBA00023054"/>
    </source>
</evidence>
<dbReference type="PANTHER" id="PTHR12499">
    <property type="entry name" value="OPTIC ATROPHY 3 PROTEIN OPA3"/>
    <property type="match status" value="1"/>
</dbReference>
<comment type="caution">
    <text evidence="3">The sequence shown here is derived from an EMBL/GenBank/DDBJ whole genome shotgun (WGS) entry which is preliminary data.</text>
</comment>
<evidence type="ECO:0000313" key="3">
    <source>
        <dbReference type="EMBL" id="KTW31815.1"/>
    </source>
</evidence>
<accession>A0A0W4ZTV3</accession>
<keyword evidence="4" id="KW-1185">Reference proteome</keyword>
<evidence type="ECO:0000256" key="1">
    <source>
        <dbReference type="ARBA" id="ARBA00007584"/>
    </source>
</evidence>
<dbReference type="GO" id="GO:0019216">
    <property type="term" value="P:regulation of lipid metabolic process"/>
    <property type="evidence" value="ECO:0007669"/>
    <property type="project" value="TreeGrafter"/>
</dbReference>